<feature type="transmembrane region" description="Helical" evidence="6">
    <location>
        <begin position="162"/>
        <end position="181"/>
    </location>
</feature>
<dbReference type="InterPro" id="IPR050579">
    <property type="entry name" value="PMP-22/EMP/MP20-like"/>
</dbReference>
<evidence type="ECO:0000256" key="4">
    <source>
        <dbReference type="ARBA" id="ARBA00023136"/>
    </source>
</evidence>
<dbReference type="GO" id="GO:0005886">
    <property type="term" value="C:plasma membrane"/>
    <property type="evidence" value="ECO:0007669"/>
    <property type="project" value="TreeGrafter"/>
</dbReference>
<keyword evidence="4 6" id="KW-0472">Membrane</keyword>
<evidence type="ECO:0000256" key="6">
    <source>
        <dbReference type="SAM" id="Phobius"/>
    </source>
</evidence>
<dbReference type="Gene3D" id="1.20.140.150">
    <property type="match status" value="1"/>
</dbReference>
<dbReference type="PANTHER" id="PTHR10671">
    <property type="entry name" value="EPITHELIAL MEMBRANE PROTEIN-RELATED"/>
    <property type="match status" value="1"/>
</dbReference>
<keyword evidence="2 6" id="KW-0812">Transmembrane</keyword>
<evidence type="ECO:0000313" key="8">
    <source>
        <dbReference type="Proteomes" id="UP000324585"/>
    </source>
</evidence>
<evidence type="ECO:0000256" key="3">
    <source>
        <dbReference type="ARBA" id="ARBA00022989"/>
    </source>
</evidence>
<evidence type="ECO:0000256" key="2">
    <source>
        <dbReference type="ARBA" id="ARBA00022692"/>
    </source>
</evidence>
<organism evidence="7 8">
    <name type="scientific">Porphyridium purpureum</name>
    <name type="common">Red alga</name>
    <name type="synonym">Porphyridium cruentum</name>
    <dbReference type="NCBI Taxonomy" id="35688"/>
    <lineage>
        <taxon>Eukaryota</taxon>
        <taxon>Rhodophyta</taxon>
        <taxon>Bangiophyceae</taxon>
        <taxon>Porphyridiales</taxon>
        <taxon>Porphyridiaceae</taxon>
        <taxon>Porphyridium</taxon>
    </lineage>
</organism>
<accession>A0A5J4YWC6</accession>
<gene>
    <name evidence="7" type="ORF">FVE85_2014</name>
</gene>
<proteinExistence type="predicted"/>
<sequence>MKFRKRTLSAVAGVIALVAMILTVVSLPLRAWLTYPPPIEFEGGSNANSLVNGGTFSNVTQFYYETLGLWQADIQVVIDLEEQVTKPCTVVVIGDCRILDPNGQCGTVFIKAVDMLVDESTCRIFRATRGLTIASLLVTVISFLFFAISIGRSSPSNSLGAGVSMVVASVLAFTSVIMWATLKNVTNFRQDTFDGTLSTGFGLLVGACMLAFISATIAIVIAEKGKSQQKQNEYTLMWEDGDDPEPEPGSIPPVSQKSQ</sequence>
<comment type="caution">
    <text evidence="7">The sequence shown here is derived from an EMBL/GenBank/DDBJ whole genome shotgun (WGS) entry which is preliminary data.</text>
</comment>
<protein>
    <submittedName>
        <fullName evidence="7">Uncharacterized protein</fullName>
    </submittedName>
</protein>
<feature type="transmembrane region" description="Helical" evidence="6">
    <location>
        <begin position="130"/>
        <end position="150"/>
    </location>
</feature>
<evidence type="ECO:0000256" key="5">
    <source>
        <dbReference type="SAM" id="MobiDB-lite"/>
    </source>
</evidence>
<dbReference type="Proteomes" id="UP000324585">
    <property type="component" value="Unassembled WGS sequence"/>
</dbReference>
<evidence type="ECO:0000313" key="7">
    <source>
        <dbReference type="EMBL" id="KAA8495859.1"/>
    </source>
</evidence>
<dbReference type="EMBL" id="VRMN01000003">
    <property type="protein sequence ID" value="KAA8495859.1"/>
    <property type="molecule type" value="Genomic_DNA"/>
</dbReference>
<reference evidence="8" key="1">
    <citation type="journal article" date="2019" name="Nat. Commun.">
        <title>Expansion of phycobilisome linker gene families in mesophilic red algae.</title>
        <authorList>
            <person name="Lee J."/>
            <person name="Kim D."/>
            <person name="Bhattacharya D."/>
            <person name="Yoon H.S."/>
        </authorList>
    </citation>
    <scope>NUCLEOTIDE SEQUENCE [LARGE SCALE GENOMIC DNA]</scope>
    <source>
        <strain evidence="8">CCMP 1328</strain>
    </source>
</reference>
<comment type="subcellular location">
    <subcellularLocation>
        <location evidence="1">Membrane</location>
        <topology evidence="1">Multi-pass membrane protein</topology>
    </subcellularLocation>
</comment>
<keyword evidence="3 6" id="KW-1133">Transmembrane helix</keyword>
<evidence type="ECO:0000256" key="1">
    <source>
        <dbReference type="ARBA" id="ARBA00004141"/>
    </source>
</evidence>
<name>A0A5J4YWC6_PORPP</name>
<feature type="transmembrane region" description="Helical" evidence="6">
    <location>
        <begin position="201"/>
        <end position="222"/>
    </location>
</feature>
<dbReference type="AlphaFoldDB" id="A0A5J4YWC6"/>
<keyword evidence="8" id="KW-1185">Reference proteome</keyword>
<dbReference type="PANTHER" id="PTHR10671:SF108">
    <property type="entry name" value="CLAUDIN FAMILY PROTEIN-RELATED"/>
    <property type="match status" value="1"/>
</dbReference>
<feature type="region of interest" description="Disordered" evidence="5">
    <location>
        <begin position="228"/>
        <end position="259"/>
    </location>
</feature>